<dbReference type="RefSeq" id="WP_033256174.1">
    <property type="nucleotide sequence ID" value="NZ_BSRX01000007.1"/>
</dbReference>
<dbReference type="PRINTS" id="PR00320">
    <property type="entry name" value="GPROTEINBRPT"/>
</dbReference>
<dbReference type="InterPro" id="IPR015943">
    <property type="entry name" value="WD40/YVTN_repeat-like_dom_sf"/>
</dbReference>
<dbReference type="PROSITE" id="PS00678">
    <property type="entry name" value="WD_REPEATS_1"/>
    <property type="match status" value="2"/>
</dbReference>
<evidence type="ECO:0000256" key="2">
    <source>
        <dbReference type="ARBA" id="ARBA00022737"/>
    </source>
</evidence>
<feature type="repeat" description="WD" evidence="3">
    <location>
        <begin position="271"/>
        <end position="294"/>
    </location>
</feature>
<feature type="repeat" description="WD" evidence="3">
    <location>
        <begin position="339"/>
        <end position="382"/>
    </location>
</feature>
<comment type="caution">
    <text evidence="5">The sequence shown here is derived from an EMBL/GenBank/DDBJ whole genome shotgun (WGS) entry which is preliminary data.</text>
</comment>
<dbReference type="OrthoDB" id="218695at2"/>
<gene>
    <name evidence="5" type="ORF">Kpho01_16210</name>
</gene>
<dbReference type="PROSITE" id="PS50082">
    <property type="entry name" value="WD_REPEATS_2"/>
    <property type="match status" value="5"/>
</dbReference>
<protein>
    <recommendedName>
        <fullName evidence="7">WD40 repeat protein</fullName>
    </recommendedName>
</protein>
<evidence type="ECO:0000256" key="1">
    <source>
        <dbReference type="ARBA" id="ARBA00022574"/>
    </source>
</evidence>
<evidence type="ECO:0000256" key="4">
    <source>
        <dbReference type="SAM" id="MobiDB-lite"/>
    </source>
</evidence>
<dbReference type="InterPro" id="IPR036322">
    <property type="entry name" value="WD40_repeat_dom_sf"/>
</dbReference>
<feature type="region of interest" description="Disordered" evidence="4">
    <location>
        <begin position="48"/>
        <end position="83"/>
    </location>
</feature>
<organism evidence="5 6">
    <name type="scientific">Kitasatospora phosalacinea</name>
    <dbReference type="NCBI Taxonomy" id="2065"/>
    <lineage>
        <taxon>Bacteria</taxon>
        <taxon>Bacillati</taxon>
        <taxon>Actinomycetota</taxon>
        <taxon>Actinomycetes</taxon>
        <taxon>Kitasatosporales</taxon>
        <taxon>Streptomycetaceae</taxon>
        <taxon>Kitasatospora</taxon>
    </lineage>
</organism>
<sequence>MSGSVRLEDGGRGELLITADGTFRALRADRERTGRTDPALLRRVLAGTAQLPAPAPADAPATGRRLTVQGQPGQPDRQWTDGTAAPVPADAAVLDALLAQALGEADRPAALPAALARTEPAAGTARSAAAVGTVAGRAAYALVEADGAFGLTALDDAAPLGGSDADAGLAPTAVALGEAGGRSLFAVGSTDGSVQVWDAATGAVAHGTTGGEGAQSVAALVCRDIPVAFSAGQAGDLRAVRADDGRVLGTLPTGGRGATALRAAHCAGVDLLAAASPDGTVRVWDAGSGELLHLLVGHRGEVLALAVLTVDNQAVLASAGQDRRIRLWDLATGQSVAELDGHTATVTGLAFTTLADRPVLASCALDGTVRTWDVYDGRPLHGWPAGEWLTALAAVGDALYTGDETGRITVWDAATGTPAPRAVPAGRPGSPLTALAAGALHGRAVLAAGFGDGAVQVWDAATGGLLLDLPGEGGPVHSLDLTADLLLCGTAAGAVRSHRLTDGTAHPLPVPHAGPVAGLAFTPGEQPLLASAGRDGAIAVRDAATGADSRRFATGCGPFTALAATVAGGQPILATAGEDLAVRLWHAVSGAAGPVCTGLPQAAEVLSFAVLGGRPAVIAGAGDGTVLVWDVQDGSRTAELAGGGTAVRAVAGREFDGEALLAAGDAAGTLRLWHLASASLLNEAALDGTPLAIDLDEAGVRIVTPGGAVKI</sequence>
<dbReference type="PANTHER" id="PTHR19848:SF8">
    <property type="entry name" value="F-BOX AND WD REPEAT DOMAIN CONTAINING 7"/>
    <property type="match status" value="1"/>
</dbReference>
<keyword evidence="2" id="KW-0677">Repeat</keyword>
<feature type="repeat" description="WD" evidence="3">
    <location>
        <begin position="183"/>
        <end position="207"/>
    </location>
</feature>
<feature type="repeat" description="WD" evidence="3">
    <location>
        <begin position="617"/>
        <end position="639"/>
    </location>
</feature>
<dbReference type="EMBL" id="BSRX01000007">
    <property type="protein sequence ID" value="GLW53610.1"/>
    <property type="molecule type" value="Genomic_DNA"/>
</dbReference>
<dbReference type="PROSITE" id="PS50294">
    <property type="entry name" value="WD_REPEATS_REGION"/>
    <property type="match status" value="2"/>
</dbReference>
<dbReference type="AlphaFoldDB" id="A0A9W6UNJ9"/>
<dbReference type="InterPro" id="IPR020472">
    <property type="entry name" value="WD40_PAC1"/>
</dbReference>
<dbReference type="InterPro" id="IPR001680">
    <property type="entry name" value="WD40_rpt"/>
</dbReference>
<dbReference type="Pfam" id="PF00400">
    <property type="entry name" value="WD40"/>
    <property type="match status" value="3"/>
</dbReference>
<dbReference type="CDD" id="cd00200">
    <property type="entry name" value="WD40"/>
    <property type="match status" value="1"/>
</dbReference>
<proteinExistence type="predicted"/>
<dbReference type="SUPFAM" id="SSF50978">
    <property type="entry name" value="WD40 repeat-like"/>
    <property type="match status" value="1"/>
</dbReference>
<evidence type="ECO:0008006" key="7">
    <source>
        <dbReference type="Google" id="ProtNLM"/>
    </source>
</evidence>
<dbReference type="InterPro" id="IPR019775">
    <property type="entry name" value="WD40_repeat_CS"/>
</dbReference>
<evidence type="ECO:0000313" key="6">
    <source>
        <dbReference type="Proteomes" id="UP001165143"/>
    </source>
</evidence>
<dbReference type="Proteomes" id="UP001165143">
    <property type="component" value="Unassembled WGS sequence"/>
</dbReference>
<dbReference type="SMART" id="SM00320">
    <property type="entry name" value="WD40"/>
    <property type="match status" value="11"/>
</dbReference>
<evidence type="ECO:0000313" key="5">
    <source>
        <dbReference type="EMBL" id="GLW53610.1"/>
    </source>
</evidence>
<evidence type="ECO:0000256" key="3">
    <source>
        <dbReference type="PROSITE-ProRule" id="PRU00221"/>
    </source>
</evidence>
<name>A0A9W6UNJ9_9ACTN</name>
<dbReference type="SUPFAM" id="SSF63829">
    <property type="entry name" value="Calcium-dependent phosphotriesterase"/>
    <property type="match status" value="2"/>
</dbReference>
<dbReference type="PANTHER" id="PTHR19848">
    <property type="entry name" value="WD40 REPEAT PROTEIN"/>
    <property type="match status" value="1"/>
</dbReference>
<dbReference type="Gene3D" id="2.130.10.10">
    <property type="entry name" value="YVTN repeat-like/Quinoprotein amine dehydrogenase"/>
    <property type="match status" value="2"/>
</dbReference>
<reference evidence="5" key="1">
    <citation type="submission" date="2023-02" db="EMBL/GenBank/DDBJ databases">
        <title>Kitasatospora phosalacinea NBRC 14362.</title>
        <authorList>
            <person name="Ichikawa N."/>
            <person name="Sato H."/>
            <person name="Tonouchi N."/>
        </authorList>
    </citation>
    <scope>NUCLEOTIDE SEQUENCE</scope>
    <source>
        <strain evidence="5">NBRC 14362</strain>
    </source>
</reference>
<keyword evidence="1 3" id="KW-0853">WD repeat</keyword>
<accession>A0A9W6UNJ9</accession>
<feature type="repeat" description="WD" evidence="3">
    <location>
        <begin position="295"/>
        <end position="338"/>
    </location>
</feature>